<dbReference type="PANTHER" id="PTHR42855">
    <property type="entry name" value="ABC TRANSPORTER ATP-BINDING SUBUNIT"/>
    <property type="match status" value="1"/>
</dbReference>
<dbReference type="GO" id="GO:0005524">
    <property type="term" value="F:ATP binding"/>
    <property type="evidence" value="ECO:0007669"/>
    <property type="project" value="UniProtKB-KW"/>
</dbReference>
<keyword evidence="2" id="KW-0067">ATP-binding</keyword>
<dbReference type="SUPFAM" id="SSF52540">
    <property type="entry name" value="P-loop containing nucleoside triphosphate hydrolases"/>
    <property type="match status" value="2"/>
</dbReference>
<sequence>MEVDEMSMIAIRDLSFAYGGGLDAIFTHVDLQLDTDWRLGLIGRNGRGKTTLLRLLMGELPHEGSIHANVGFTYFPFAVADPQRDTLCVLRESIAPFDAMEREMEQCLAALGEETTERYFELLERYQFHDGYQIDGRIEAELSQMGMSTELLGRPFSTLSNGEQTRALLCALFLRRDRFVLLDEPTNHLDERGRELTAQYLGRKKGFIVVSHDRSFLDQVVDHILSIDKCGITLEQGNYSSWRENERRREQQAHMQLERARAERERLELAARRAADWAGKTEQGKFAARNAGLRPDRGFVGHRAAKLMKRAKSIESRREEAAAQKAELIRQLESAEPIVLKPLPPEREKLVTAADLTIRYAQRSLFEKLRFSIGRGDRVALTGPNGCGKSSVIKLVMGEPVPHEGTLWRQPGLIVSYVPQDTSFLRGSLRDFTTAQPVNEAVFRSILRKLGFSRAQFDEPMESYSAGQRKKVLLAASLASQAHLYIWDEPLNYIDIVSREQIEQLLLQYRPSMLFVEHDRAFVDNVATEIIRLGRQEGEDR</sequence>
<dbReference type="SMART" id="SM00382">
    <property type="entry name" value="AAA"/>
    <property type="match status" value="2"/>
</dbReference>
<protein>
    <submittedName>
        <fullName evidence="5">ABC-F type ribosomal protection protein</fullName>
    </submittedName>
</protein>
<feature type="domain" description="ABC transporter" evidence="4">
    <location>
        <begin position="351"/>
        <end position="541"/>
    </location>
</feature>
<evidence type="ECO:0000256" key="1">
    <source>
        <dbReference type="ARBA" id="ARBA00022741"/>
    </source>
</evidence>
<dbReference type="Pfam" id="PF00005">
    <property type="entry name" value="ABC_tran"/>
    <property type="match status" value="2"/>
</dbReference>
<proteinExistence type="predicted"/>
<dbReference type="InterPro" id="IPR003593">
    <property type="entry name" value="AAA+_ATPase"/>
</dbReference>
<dbReference type="PROSITE" id="PS00211">
    <property type="entry name" value="ABC_TRANSPORTER_1"/>
    <property type="match status" value="1"/>
</dbReference>
<evidence type="ECO:0000313" key="5">
    <source>
        <dbReference type="EMBL" id="MBC8535081.1"/>
    </source>
</evidence>
<name>A0A926DBA1_9FIRM</name>
<organism evidence="5 6">
    <name type="scientific">Feifania hominis</name>
    <dbReference type="NCBI Taxonomy" id="2763660"/>
    <lineage>
        <taxon>Bacteria</taxon>
        <taxon>Bacillati</taxon>
        <taxon>Bacillota</taxon>
        <taxon>Clostridia</taxon>
        <taxon>Eubacteriales</taxon>
        <taxon>Feifaniaceae</taxon>
        <taxon>Feifania</taxon>
    </lineage>
</organism>
<dbReference type="NCBIfam" id="NF000355">
    <property type="entry name" value="ribo_prot_ABC_F"/>
    <property type="match status" value="1"/>
</dbReference>
<gene>
    <name evidence="5" type="primary">abc-f</name>
    <name evidence="5" type="ORF">H8695_00015</name>
</gene>
<keyword evidence="6" id="KW-1185">Reference proteome</keyword>
<dbReference type="GO" id="GO:0016887">
    <property type="term" value="F:ATP hydrolysis activity"/>
    <property type="evidence" value="ECO:0007669"/>
    <property type="project" value="InterPro"/>
</dbReference>
<keyword evidence="1" id="KW-0547">Nucleotide-binding</keyword>
<dbReference type="InterPro" id="IPR017871">
    <property type="entry name" value="ABC_transporter-like_CS"/>
</dbReference>
<dbReference type="PANTHER" id="PTHR42855:SF2">
    <property type="entry name" value="DRUG RESISTANCE ABC TRANSPORTER,ATP-BINDING PROTEIN"/>
    <property type="match status" value="1"/>
</dbReference>
<feature type="coiled-coil region" evidence="3">
    <location>
        <begin position="304"/>
        <end position="331"/>
    </location>
</feature>
<feature type="coiled-coil region" evidence="3">
    <location>
        <begin position="243"/>
        <end position="270"/>
    </location>
</feature>
<dbReference type="PROSITE" id="PS50893">
    <property type="entry name" value="ABC_TRANSPORTER_2"/>
    <property type="match status" value="2"/>
</dbReference>
<evidence type="ECO:0000256" key="3">
    <source>
        <dbReference type="SAM" id="Coils"/>
    </source>
</evidence>
<evidence type="ECO:0000259" key="4">
    <source>
        <dbReference type="PROSITE" id="PS50893"/>
    </source>
</evidence>
<reference evidence="5" key="1">
    <citation type="submission" date="2020-08" db="EMBL/GenBank/DDBJ databases">
        <title>Genome public.</title>
        <authorList>
            <person name="Liu C."/>
            <person name="Sun Q."/>
        </authorList>
    </citation>
    <scope>NUCLEOTIDE SEQUENCE</scope>
    <source>
        <strain evidence="5">BX7</strain>
    </source>
</reference>
<dbReference type="Gene3D" id="3.40.50.300">
    <property type="entry name" value="P-loop containing nucleotide triphosphate hydrolases"/>
    <property type="match status" value="2"/>
</dbReference>
<dbReference type="InterPro" id="IPR027417">
    <property type="entry name" value="P-loop_NTPase"/>
</dbReference>
<dbReference type="FunFam" id="3.40.50.300:FF:000011">
    <property type="entry name" value="Putative ABC transporter ATP-binding component"/>
    <property type="match status" value="1"/>
</dbReference>
<accession>A0A926DBA1</accession>
<dbReference type="CDD" id="cd03221">
    <property type="entry name" value="ABCF_EF-3"/>
    <property type="match status" value="2"/>
</dbReference>
<keyword evidence="3" id="KW-0175">Coiled coil</keyword>
<dbReference type="Proteomes" id="UP000620366">
    <property type="component" value="Unassembled WGS sequence"/>
</dbReference>
<comment type="caution">
    <text evidence="5">The sequence shown here is derived from an EMBL/GenBank/DDBJ whole genome shotgun (WGS) entry which is preliminary data.</text>
</comment>
<dbReference type="EMBL" id="JACRSP010000001">
    <property type="protein sequence ID" value="MBC8535081.1"/>
    <property type="molecule type" value="Genomic_DNA"/>
</dbReference>
<feature type="domain" description="ABC transporter" evidence="4">
    <location>
        <begin position="9"/>
        <end position="255"/>
    </location>
</feature>
<evidence type="ECO:0000256" key="2">
    <source>
        <dbReference type="ARBA" id="ARBA00022840"/>
    </source>
</evidence>
<dbReference type="InterPro" id="IPR003439">
    <property type="entry name" value="ABC_transporter-like_ATP-bd"/>
</dbReference>
<dbReference type="AlphaFoldDB" id="A0A926DBA1"/>
<evidence type="ECO:0000313" key="6">
    <source>
        <dbReference type="Proteomes" id="UP000620366"/>
    </source>
</evidence>
<dbReference type="InterPro" id="IPR051309">
    <property type="entry name" value="ABCF_ATPase"/>
</dbReference>